<evidence type="ECO:0000259" key="1">
    <source>
        <dbReference type="PROSITE" id="PS50995"/>
    </source>
</evidence>
<dbReference type="EMBL" id="JBHLWB010000002">
    <property type="protein sequence ID" value="MFC0308723.1"/>
    <property type="molecule type" value="Genomic_DNA"/>
</dbReference>
<dbReference type="InterPro" id="IPR036388">
    <property type="entry name" value="WH-like_DNA-bd_sf"/>
</dbReference>
<evidence type="ECO:0000313" key="3">
    <source>
        <dbReference type="Proteomes" id="UP001589767"/>
    </source>
</evidence>
<gene>
    <name evidence="2" type="ORF">ACFFHK_03240</name>
</gene>
<dbReference type="Gene3D" id="1.10.10.10">
    <property type="entry name" value="Winged helix-like DNA-binding domain superfamily/Winged helix DNA-binding domain"/>
    <property type="match status" value="1"/>
</dbReference>
<dbReference type="SUPFAM" id="SSF46785">
    <property type="entry name" value="Winged helix' DNA-binding domain"/>
    <property type="match status" value="1"/>
</dbReference>
<proteinExistence type="predicted"/>
<keyword evidence="3" id="KW-1185">Reference proteome</keyword>
<dbReference type="RefSeq" id="WP_382369288.1">
    <property type="nucleotide sequence ID" value="NZ_JBHLWB010000002.1"/>
</dbReference>
<accession>A0ABV6GZE3</accession>
<feature type="domain" description="HTH marR-type" evidence="1">
    <location>
        <begin position="1"/>
        <end position="137"/>
    </location>
</feature>
<reference evidence="2 3" key="1">
    <citation type="submission" date="2024-09" db="EMBL/GenBank/DDBJ databases">
        <authorList>
            <person name="Sun Q."/>
            <person name="Mori K."/>
        </authorList>
    </citation>
    <scope>NUCLEOTIDE SEQUENCE [LARGE SCALE GENOMIC DNA]</scope>
    <source>
        <strain evidence="2 3">CCM 7539</strain>
    </source>
</reference>
<organism evidence="2 3">
    <name type="scientific">Gallibacterium trehalosifermentans</name>
    <dbReference type="NCBI Taxonomy" id="516935"/>
    <lineage>
        <taxon>Bacteria</taxon>
        <taxon>Pseudomonadati</taxon>
        <taxon>Pseudomonadota</taxon>
        <taxon>Gammaproteobacteria</taxon>
        <taxon>Pasteurellales</taxon>
        <taxon>Pasteurellaceae</taxon>
        <taxon>Gallibacterium</taxon>
    </lineage>
</organism>
<dbReference type="PANTHER" id="PTHR33164">
    <property type="entry name" value="TRANSCRIPTIONAL REGULATOR, MARR FAMILY"/>
    <property type="match status" value="1"/>
</dbReference>
<dbReference type="SMART" id="SM00347">
    <property type="entry name" value="HTH_MARR"/>
    <property type="match status" value="1"/>
</dbReference>
<evidence type="ECO:0000313" key="2">
    <source>
        <dbReference type="EMBL" id="MFC0308723.1"/>
    </source>
</evidence>
<dbReference type="PANTHER" id="PTHR33164:SF89">
    <property type="entry name" value="MARR FAMILY REGULATORY PROTEIN"/>
    <property type="match status" value="1"/>
</dbReference>
<dbReference type="InterPro" id="IPR039422">
    <property type="entry name" value="MarR/SlyA-like"/>
</dbReference>
<dbReference type="Gene3D" id="6.10.250.820">
    <property type="match status" value="1"/>
</dbReference>
<name>A0ABV6GZE3_9PAST</name>
<dbReference type="Proteomes" id="UP001589767">
    <property type="component" value="Unassembled WGS sequence"/>
</dbReference>
<comment type="caution">
    <text evidence="2">The sequence shown here is derived from an EMBL/GenBank/DDBJ whole genome shotgun (WGS) entry which is preliminary data.</text>
</comment>
<sequence length="152" mass="17607">MMRSNNIDLLGKYVSEADATMEMWIAKLGLSYNSYAVLYSLAAAENQGLTQKQISEEWFLPKQTVFNICKEFKAKGWIEFRESSTDKRERMMYLTDVGQAKAEPVWQLTDQLSQKTFAVLGKQKTTQLFALLQEFSRICQKQMEEIPIEIDN</sequence>
<dbReference type="InterPro" id="IPR036390">
    <property type="entry name" value="WH_DNA-bd_sf"/>
</dbReference>
<dbReference type="InterPro" id="IPR000835">
    <property type="entry name" value="HTH_MarR-typ"/>
</dbReference>
<dbReference type="Pfam" id="PF12802">
    <property type="entry name" value="MarR_2"/>
    <property type="match status" value="1"/>
</dbReference>
<protein>
    <submittedName>
        <fullName evidence="2">MarR family winged helix-turn-helix transcriptional regulator</fullName>
    </submittedName>
</protein>
<dbReference type="PROSITE" id="PS50995">
    <property type="entry name" value="HTH_MARR_2"/>
    <property type="match status" value="1"/>
</dbReference>